<dbReference type="STRING" id="1798697.A2373_04150"/>
<sequence>MQIIPSILVTSEEDFKNQIASIANTVDMVQIDLADGEFIPNTTWPYQDPEHAQKYLNEIDFELHLMVKNPLMVIKRWNKHPRFKRALVHYESTDDIKPVLEEIKALGKRVGLVLNPDTSIYDAEPYFDTVDLVMLMGVTPGFQGQKFIEKTIERIGKIKEINKNIFVEVDGGVSKDTIKKISEAGADAVCPGSAIFGNKQTPAENIKEMQKIIKQLHI</sequence>
<organism evidence="3 4">
    <name type="scientific">Candidatus Magasanikbacteria bacterium RIFOXYB1_FULL_40_15</name>
    <dbReference type="NCBI Taxonomy" id="1798697"/>
    <lineage>
        <taxon>Bacteria</taxon>
        <taxon>Candidatus Magasanikiibacteriota</taxon>
    </lineage>
</organism>
<dbReference type="GO" id="GO:0046872">
    <property type="term" value="F:metal ion binding"/>
    <property type="evidence" value="ECO:0007669"/>
    <property type="project" value="UniProtKB-KW"/>
</dbReference>
<gene>
    <name evidence="3" type="ORF">A2373_04150</name>
</gene>
<proteinExistence type="predicted"/>
<evidence type="ECO:0008006" key="5">
    <source>
        <dbReference type="Google" id="ProtNLM"/>
    </source>
</evidence>
<accession>A0A1F6NF59</accession>
<dbReference type="CDD" id="cd00429">
    <property type="entry name" value="RPE"/>
    <property type="match status" value="1"/>
</dbReference>
<dbReference type="InterPro" id="IPR000056">
    <property type="entry name" value="Ribul_P_3_epim-like"/>
</dbReference>
<dbReference type="AlphaFoldDB" id="A0A1F6NF59"/>
<reference evidence="3 4" key="1">
    <citation type="journal article" date="2016" name="Nat. Commun.">
        <title>Thousands of microbial genomes shed light on interconnected biogeochemical processes in an aquifer system.</title>
        <authorList>
            <person name="Anantharaman K."/>
            <person name="Brown C.T."/>
            <person name="Hug L.A."/>
            <person name="Sharon I."/>
            <person name="Castelle C.J."/>
            <person name="Probst A.J."/>
            <person name="Thomas B.C."/>
            <person name="Singh A."/>
            <person name="Wilkins M.J."/>
            <person name="Karaoz U."/>
            <person name="Brodie E.L."/>
            <person name="Williams K.H."/>
            <person name="Hubbard S.S."/>
            <person name="Banfield J.F."/>
        </authorList>
    </citation>
    <scope>NUCLEOTIDE SEQUENCE [LARGE SCALE GENOMIC DNA]</scope>
</reference>
<comment type="caution">
    <text evidence="3">The sequence shown here is derived from an EMBL/GenBank/DDBJ whole genome shotgun (WGS) entry which is preliminary data.</text>
</comment>
<dbReference type="PANTHER" id="PTHR11749">
    <property type="entry name" value="RIBULOSE-5-PHOSPHATE-3-EPIMERASE"/>
    <property type="match status" value="1"/>
</dbReference>
<keyword evidence="2" id="KW-0413">Isomerase</keyword>
<dbReference type="InterPro" id="IPR013785">
    <property type="entry name" value="Aldolase_TIM"/>
</dbReference>
<dbReference type="SUPFAM" id="SSF51366">
    <property type="entry name" value="Ribulose-phoshate binding barrel"/>
    <property type="match status" value="1"/>
</dbReference>
<dbReference type="Proteomes" id="UP000176300">
    <property type="component" value="Unassembled WGS sequence"/>
</dbReference>
<dbReference type="EMBL" id="MFQS01000040">
    <property type="protein sequence ID" value="OGH82471.1"/>
    <property type="molecule type" value="Genomic_DNA"/>
</dbReference>
<dbReference type="GO" id="GO:0016857">
    <property type="term" value="F:racemase and epimerase activity, acting on carbohydrates and derivatives"/>
    <property type="evidence" value="ECO:0007669"/>
    <property type="project" value="InterPro"/>
</dbReference>
<dbReference type="Pfam" id="PF00834">
    <property type="entry name" value="Ribul_P_3_epim"/>
    <property type="match status" value="1"/>
</dbReference>
<dbReference type="GO" id="GO:0005975">
    <property type="term" value="P:carbohydrate metabolic process"/>
    <property type="evidence" value="ECO:0007669"/>
    <property type="project" value="InterPro"/>
</dbReference>
<evidence type="ECO:0000313" key="3">
    <source>
        <dbReference type="EMBL" id="OGH82471.1"/>
    </source>
</evidence>
<protein>
    <recommendedName>
        <fullName evidence="5">Ribulose-phosphate 3-epimerase</fullName>
    </recommendedName>
</protein>
<evidence type="ECO:0000256" key="2">
    <source>
        <dbReference type="ARBA" id="ARBA00023235"/>
    </source>
</evidence>
<dbReference type="Gene3D" id="3.20.20.70">
    <property type="entry name" value="Aldolase class I"/>
    <property type="match status" value="1"/>
</dbReference>
<dbReference type="NCBIfam" id="NF004076">
    <property type="entry name" value="PRK05581.1-4"/>
    <property type="match status" value="1"/>
</dbReference>
<dbReference type="InterPro" id="IPR011060">
    <property type="entry name" value="RibuloseP-bd_barrel"/>
</dbReference>
<evidence type="ECO:0000256" key="1">
    <source>
        <dbReference type="ARBA" id="ARBA00022723"/>
    </source>
</evidence>
<name>A0A1F6NF59_9BACT</name>
<keyword evidence="1" id="KW-0479">Metal-binding</keyword>
<evidence type="ECO:0000313" key="4">
    <source>
        <dbReference type="Proteomes" id="UP000176300"/>
    </source>
</evidence>